<sequence>MRSTPGELAGVSGAALQRGGLEVENYQLLSENGCKAAPRVRAHEVSTQATDSELVPGGFLHYIEPGNFDRLMDPFDHLQLRPTALTAKHEPGWNEFSPQLETSCASRMVRRAISDALVGRRRWDSAEVIEEINQAFNSSASVRKEYFSKWRKRAIPIAVAAYVKFRKHERQYFGKSGYDYRNTAPAPNPVPAHVSEAIEEALKEAGVTEDAVQLPRFGSRGFSQQVHDDVKAIRPVVRDLMWRRRIDELLDPIDLFNAWINPALLWCVGGVAQSNQPATAPAEDADDELSDYGSARSPDVSGLFVQALSSLFVKCRYRSPPTPLINPKALAALPGDACVADDLMVQELEAVEFDTAMDLDGKFEELPPEIAIVPDLMATLVLSLALALYIYAT</sequence>
<name>A0A3D8SX62_9EURO</name>
<accession>A0A3D8SX62</accession>
<protein>
    <submittedName>
        <fullName evidence="2">Uncharacterized protein</fullName>
    </submittedName>
</protein>
<evidence type="ECO:0000313" key="3">
    <source>
        <dbReference type="Proteomes" id="UP000256690"/>
    </source>
</evidence>
<feature type="transmembrane region" description="Helical" evidence="1">
    <location>
        <begin position="372"/>
        <end position="392"/>
    </location>
</feature>
<dbReference type="OrthoDB" id="4369165at2759"/>
<comment type="caution">
    <text evidence="2">The sequence shown here is derived from an EMBL/GenBank/DDBJ whole genome shotgun (WGS) entry which is preliminary data.</text>
</comment>
<dbReference type="Proteomes" id="UP000256690">
    <property type="component" value="Unassembled WGS sequence"/>
</dbReference>
<dbReference type="AlphaFoldDB" id="A0A3D8SX62"/>
<keyword evidence="3" id="KW-1185">Reference proteome</keyword>
<dbReference type="RefSeq" id="XP_026607814.1">
    <property type="nucleotide sequence ID" value="XM_026744651.1"/>
</dbReference>
<proteinExistence type="predicted"/>
<keyword evidence="1" id="KW-0812">Transmembrane</keyword>
<evidence type="ECO:0000256" key="1">
    <source>
        <dbReference type="SAM" id="Phobius"/>
    </source>
</evidence>
<keyword evidence="1" id="KW-1133">Transmembrane helix</keyword>
<evidence type="ECO:0000313" key="2">
    <source>
        <dbReference type="EMBL" id="RDW90860.1"/>
    </source>
</evidence>
<dbReference type="EMBL" id="PVWQ01000002">
    <property type="protein sequence ID" value="RDW90860.1"/>
    <property type="molecule type" value="Genomic_DNA"/>
</dbReference>
<reference evidence="2 3" key="1">
    <citation type="journal article" date="2018" name="IMA Fungus">
        <title>IMA Genome-F 9: Draft genome sequence of Annulohypoxylon stygium, Aspergillus mulundensis, Berkeleyomyces basicola (syn. Thielaviopsis basicola), Ceratocystis smalleyi, two Cercospora beticola strains, Coleophoma cylindrospora, Fusarium fracticaudum, Phialophora cf. hyalina, and Morchella septimelata.</title>
        <authorList>
            <person name="Wingfield B.D."/>
            <person name="Bills G.F."/>
            <person name="Dong Y."/>
            <person name="Huang W."/>
            <person name="Nel W.J."/>
            <person name="Swalarsk-Parry B.S."/>
            <person name="Vaghefi N."/>
            <person name="Wilken P.M."/>
            <person name="An Z."/>
            <person name="de Beer Z.W."/>
            <person name="De Vos L."/>
            <person name="Chen L."/>
            <person name="Duong T.A."/>
            <person name="Gao Y."/>
            <person name="Hammerbacher A."/>
            <person name="Kikkert J.R."/>
            <person name="Li Y."/>
            <person name="Li H."/>
            <person name="Li K."/>
            <person name="Li Q."/>
            <person name="Liu X."/>
            <person name="Ma X."/>
            <person name="Naidoo K."/>
            <person name="Pethybridge S.J."/>
            <person name="Sun J."/>
            <person name="Steenkamp E.T."/>
            <person name="van der Nest M.A."/>
            <person name="van Wyk S."/>
            <person name="Wingfield M.J."/>
            <person name="Xiong C."/>
            <person name="Yue Q."/>
            <person name="Zhang X."/>
        </authorList>
    </citation>
    <scope>NUCLEOTIDE SEQUENCE [LARGE SCALE GENOMIC DNA]</scope>
    <source>
        <strain evidence="2 3">DSM 5745</strain>
    </source>
</reference>
<organism evidence="2 3">
    <name type="scientific">Aspergillus mulundensis</name>
    <dbReference type="NCBI Taxonomy" id="1810919"/>
    <lineage>
        <taxon>Eukaryota</taxon>
        <taxon>Fungi</taxon>
        <taxon>Dikarya</taxon>
        <taxon>Ascomycota</taxon>
        <taxon>Pezizomycotina</taxon>
        <taxon>Eurotiomycetes</taxon>
        <taxon>Eurotiomycetidae</taxon>
        <taxon>Eurotiales</taxon>
        <taxon>Aspergillaceae</taxon>
        <taxon>Aspergillus</taxon>
        <taxon>Aspergillus subgen. Nidulantes</taxon>
    </lineage>
</organism>
<gene>
    <name evidence="2" type="ORF">DSM5745_02635</name>
</gene>
<keyword evidence="1" id="KW-0472">Membrane</keyword>
<dbReference type="GeneID" id="38113005"/>